<comment type="caution">
    <text evidence="1">The sequence shown here is derived from an EMBL/GenBank/DDBJ whole genome shotgun (WGS) entry which is preliminary data.</text>
</comment>
<sequence>MNYSPIALFVYKRPEHTRRTLESLMQCPEFADSPLYVFCDGVKKDEDKEKVMQAREVVHSLVGNKAEIIESTMNRGLASSIISGVTTLCDKYQRVIVLEDDLVVTSDFLRFLNAALEKYKDEDSVMQVSGYMFPIPEFINKTEALFLPFIYSWGWGTWQRAWEKFDSQATGWEILKTDTNMRLRFNLDDSYSFFEMLNRQMCGEIDSWAVRWYWSVFKHNGYVVYPPISYVTNIGLDGTGTHGSWYVSQHLKHLYPQKDLNSITLPSDIEIDQKKFNAVKTYMRILSPKWVKWLKKIVNPKLVLLIRYYVSSLLNYIK</sequence>
<dbReference type="Proteomes" id="UP000597867">
    <property type="component" value="Unassembled WGS sequence"/>
</dbReference>
<keyword evidence="2" id="KW-1185">Reference proteome</keyword>
<name>A0ACC5PXK0_DOLFA</name>
<gene>
    <name evidence="1" type="ORF">IQ222_01430</name>
</gene>
<evidence type="ECO:0000313" key="1">
    <source>
        <dbReference type="EMBL" id="MBE9217491.1"/>
    </source>
</evidence>
<reference evidence="1" key="1">
    <citation type="submission" date="2020-10" db="EMBL/GenBank/DDBJ databases">
        <authorList>
            <person name="Castelo-Branco R."/>
            <person name="Eusebio N."/>
            <person name="Adriana R."/>
            <person name="Vieira A."/>
            <person name="Brugerolle De Fraissinette N."/>
            <person name="Rezende De Castro R."/>
            <person name="Schneider M.P."/>
            <person name="Vasconcelos V."/>
            <person name="Leao P.N."/>
        </authorList>
    </citation>
    <scope>NUCLEOTIDE SEQUENCE</scope>
    <source>
        <strain evidence="1">LEGE 04289</strain>
    </source>
</reference>
<evidence type="ECO:0000313" key="2">
    <source>
        <dbReference type="Proteomes" id="UP000597867"/>
    </source>
</evidence>
<dbReference type="EMBL" id="JADEWF010000003">
    <property type="protein sequence ID" value="MBE9217491.1"/>
    <property type="molecule type" value="Genomic_DNA"/>
</dbReference>
<proteinExistence type="predicted"/>
<organism evidence="1 2">
    <name type="scientific">Dolichospermum flos-aquae LEGE 04289</name>
    <dbReference type="NCBI Taxonomy" id="1828708"/>
    <lineage>
        <taxon>Bacteria</taxon>
        <taxon>Bacillati</taxon>
        <taxon>Cyanobacteriota</taxon>
        <taxon>Cyanophyceae</taxon>
        <taxon>Nostocales</taxon>
        <taxon>Aphanizomenonaceae</taxon>
        <taxon>Dolichospermum</taxon>
    </lineage>
</organism>
<protein>
    <submittedName>
        <fullName evidence="1">Glycosyltransferase family 2 protein</fullName>
    </submittedName>
</protein>
<accession>A0ACC5PXK0</accession>